<dbReference type="UniPathway" id="UPA00637"/>
<dbReference type="InterPro" id="IPR013783">
    <property type="entry name" value="Ig-like_fold"/>
</dbReference>
<keyword evidence="5" id="KW-0574">Periplasm</keyword>
<dbReference type="EMBL" id="ABOX02000024">
    <property type="protein sequence ID" value="EEF59718.1"/>
    <property type="molecule type" value="Genomic_DNA"/>
</dbReference>
<accession>B9XK80</accession>
<evidence type="ECO:0000256" key="3">
    <source>
        <dbReference type="ARBA" id="ARBA00009284"/>
    </source>
</evidence>
<dbReference type="Proteomes" id="UP000003688">
    <property type="component" value="Unassembled WGS sequence"/>
</dbReference>
<dbReference type="InterPro" id="IPR011013">
    <property type="entry name" value="Gal_mutarotase_sf_dom"/>
</dbReference>
<name>B9XK80_PEDPL</name>
<dbReference type="SUPFAM" id="SSF81296">
    <property type="entry name" value="E set domains"/>
    <property type="match status" value="1"/>
</dbReference>
<comment type="caution">
    <text evidence="7">The sequence shown here is derived from an EMBL/GenBank/DDBJ whole genome shotgun (WGS) entry which is preliminary data.</text>
</comment>
<feature type="domain" description="Glucan biosynthesis periplasmic MdoG C-terminal" evidence="6">
    <location>
        <begin position="43"/>
        <end position="530"/>
    </location>
</feature>
<dbReference type="InterPro" id="IPR014718">
    <property type="entry name" value="GH-type_carb-bd"/>
</dbReference>
<dbReference type="InterPro" id="IPR014438">
    <property type="entry name" value="Glucan_biosyn_MdoG/MdoD"/>
</dbReference>
<keyword evidence="8" id="KW-1185">Reference proteome</keyword>
<evidence type="ECO:0000256" key="1">
    <source>
        <dbReference type="ARBA" id="ARBA00004418"/>
    </source>
</evidence>
<evidence type="ECO:0000256" key="5">
    <source>
        <dbReference type="ARBA" id="ARBA00022764"/>
    </source>
</evidence>
<evidence type="ECO:0000256" key="4">
    <source>
        <dbReference type="ARBA" id="ARBA00015376"/>
    </source>
</evidence>
<dbReference type="Gene3D" id="2.60.40.10">
    <property type="entry name" value="Immunoglobulins"/>
    <property type="match status" value="1"/>
</dbReference>
<dbReference type="GO" id="GO:0030246">
    <property type="term" value="F:carbohydrate binding"/>
    <property type="evidence" value="ECO:0007669"/>
    <property type="project" value="InterPro"/>
</dbReference>
<dbReference type="InterPro" id="IPR007444">
    <property type="entry name" value="Glucan_biosyn_MdoG_C"/>
</dbReference>
<evidence type="ECO:0000256" key="2">
    <source>
        <dbReference type="ARBA" id="ARBA00005001"/>
    </source>
</evidence>
<evidence type="ECO:0000313" key="7">
    <source>
        <dbReference type="EMBL" id="EEF59718.1"/>
    </source>
</evidence>
<dbReference type="InterPro" id="IPR014756">
    <property type="entry name" value="Ig_E-set"/>
</dbReference>
<comment type="subcellular location">
    <subcellularLocation>
        <location evidence="1">Periplasm</location>
    </subcellularLocation>
</comment>
<dbReference type="GO" id="GO:0003824">
    <property type="term" value="F:catalytic activity"/>
    <property type="evidence" value="ECO:0007669"/>
    <property type="project" value="InterPro"/>
</dbReference>
<evidence type="ECO:0000313" key="8">
    <source>
        <dbReference type="Proteomes" id="UP000003688"/>
    </source>
</evidence>
<reference evidence="7 8" key="1">
    <citation type="journal article" date="2011" name="J. Bacteriol.">
        <title>Genome sequence of 'Pedosphaera parvula' Ellin514, an aerobic Verrucomicrobial isolate from pasture soil.</title>
        <authorList>
            <person name="Kant R."/>
            <person name="van Passel M.W."/>
            <person name="Sangwan P."/>
            <person name="Palva A."/>
            <person name="Lucas S."/>
            <person name="Copeland A."/>
            <person name="Lapidus A."/>
            <person name="Glavina Del Rio T."/>
            <person name="Dalin E."/>
            <person name="Tice H."/>
            <person name="Bruce D."/>
            <person name="Goodwin L."/>
            <person name="Pitluck S."/>
            <person name="Chertkov O."/>
            <person name="Larimer F.W."/>
            <person name="Land M.L."/>
            <person name="Hauser L."/>
            <person name="Brettin T.S."/>
            <person name="Detter J.C."/>
            <person name="Han S."/>
            <person name="de Vos W.M."/>
            <person name="Janssen P.H."/>
            <person name="Smidt H."/>
        </authorList>
    </citation>
    <scope>NUCLEOTIDE SEQUENCE [LARGE SCALE GENOMIC DNA]</scope>
    <source>
        <strain evidence="7 8">Ellin514</strain>
    </source>
</reference>
<dbReference type="STRING" id="320771.Cflav_PD2539"/>
<dbReference type="PIRSF" id="PIRSF006281">
    <property type="entry name" value="MdoG"/>
    <property type="match status" value="1"/>
</dbReference>
<dbReference type="GO" id="GO:0051274">
    <property type="term" value="P:beta-glucan biosynthetic process"/>
    <property type="evidence" value="ECO:0007669"/>
    <property type="project" value="TreeGrafter"/>
</dbReference>
<evidence type="ECO:0000259" key="6">
    <source>
        <dbReference type="Pfam" id="PF04349"/>
    </source>
</evidence>
<organism evidence="7 8">
    <name type="scientific">Pedosphaera parvula (strain Ellin514)</name>
    <dbReference type="NCBI Taxonomy" id="320771"/>
    <lineage>
        <taxon>Bacteria</taxon>
        <taxon>Pseudomonadati</taxon>
        <taxon>Verrucomicrobiota</taxon>
        <taxon>Pedosphaerae</taxon>
        <taxon>Pedosphaerales</taxon>
        <taxon>Pedosphaeraceae</taxon>
        <taxon>Pedosphaera</taxon>
    </lineage>
</organism>
<gene>
    <name evidence="7" type="ORF">Cflav_PD2539</name>
</gene>
<comment type="pathway">
    <text evidence="2">Glycan metabolism; osmoregulated periplasmic glucan (OPG) biosynthesis.</text>
</comment>
<dbReference type="Pfam" id="PF04349">
    <property type="entry name" value="MdoG"/>
    <property type="match status" value="1"/>
</dbReference>
<dbReference type="PANTHER" id="PTHR30504">
    <property type="entry name" value="GLUCANS BIOSYNTHESIS PROTEIN"/>
    <property type="match status" value="1"/>
</dbReference>
<proteinExistence type="inferred from homology"/>
<dbReference type="AlphaFoldDB" id="B9XK80"/>
<dbReference type="PANTHER" id="PTHR30504:SF4">
    <property type="entry name" value="GLUCANS BIOSYNTHESIS PROTEIN G"/>
    <property type="match status" value="1"/>
</dbReference>
<dbReference type="SUPFAM" id="SSF74650">
    <property type="entry name" value="Galactose mutarotase-like"/>
    <property type="match status" value="1"/>
</dbReference>
<protein>
    <recommendedName>
        <fullName evidence="4">Glucans biosynthesis protein G</fullName>
    </recommendedName>
</protein>
<sequence length="533" mass="61200">MGALWYLLGGMRRVSCLVLLSLIVLDCAKSAFARVEPAEVTLDYVAKRAEERAHKPFKSPKGNLPEVLRADQLDYDKYREVRFRHEQALWGAEGLPFQVEFFHPGYLYQEPVRINEFSYNYVQPVRFVQDFFDYGKLKIKKQIPPTTGYAGFRILAPLNQADKFDELGAFLGASYFRLLGKGQHYGESARGLALDCGEPDRSEEFPIFTDWWLGKPQAGDQDLHLFAILDSVSCTGAYEFHIRPGESTVAEIEAIIFLREQDKIRAADRDRKPLLTIGMAPLTSMFWFGKSSGRKFDDYRPEVHDSDGLLMRMENGETLWRPLNNASVMRHQKFVADNIKGFGLLQRDRDFADYQDIFNLYHAVPSVWVEPRGHWGEGEMHLLELSTHYEGLDNVVAFWDPKLKPKPMQPFRFGYTLYWTRETDRKLSPNKVVATRIGADSRNPQWRQFVIDFAGPKLAILPEGAVPEAIASCSENGRIVESQIFRIPSNSNWRAIVKMEPKSENKDPIDLRCTLQKGGEVLTETWTYHWSPP</sequence>
<dbReference type="GO" id="GO:0030288">
    <property type="term" value="C:outer membrane-bounded periplasmic space"/>
    <property type="evidence" value="ECO:0007669"/>
    <property type="project" value="TreeGrafter"/>
</dbReference>
<comment type="similarity">
    <text evidence="3">Belongs to the OpgD/OpgG family.</text>
</comment>
<dbReference type="Gene3D" id="2.70.98.10">
    <property type="match status" value="1"/>
</dbReference>